<feature type="domain" description="Sulfotransferase" evidence="3">
    <location>
        <begin position="6"/>
        <end position="244"/>
    </location>
</feature>
<dbReference type="InterPro" id="IPR037359">
    <property type="entry name" value="NST/OST"/>
</dbReference>
<protein>
    <recommendedName>
        <fullName evidence="3">Sulfotransferase domain-containing protein</fullName>
    </recommendedName>
</protein>
<evidence type="ECO:0000259" key="3">
    <source>
        <dbReference type="Pfam" id="PF00685"/>
    </source>
</evidence>
<proteinExistence type="predicted"/>
<dbReference type="SUPFAM" id="SSF52540">
    <property type="entry name" value="P-loop containing nucleoside triphosphate hydrolases"/>
    <property type="match status" value="1"/>
</dbReference>
<evidence type="ECO:0000256" key="2">
    <source>
        <dbReference type="ARBA" id="ARBA00023180"/>
    </source>
</evidence>
<dbReference type="Proteomes" id="UP000286482">
    <property type="component" value="Unassembled WGS sequence"/>
</dbReference>
<keyword evidence="1" id="KW-0808">Transferase</keyword>
<comment type="caution">
    <text evidence="4">The sequence shown here is derived from an EMBL/GenBank/DDBJ whole genome shotgun (WGS) entry which is preliminary data.</text>
</comment>
<evidence type="ECO:0000256" key="1">
    <source>
        <dbReference type="ARBA" id="ARBA00022679"/>
    </source>
</evidence>
<dbReference type="EMBL" id="RAQO01000012">
    <property type="protein sequence ID" value="RKF13226.1"/>
    <property type="molecule type" value="Genomic_DNA"/>
</dbReference>
<dbReference type="PANTHER" id="PTHR10605">
    <property type="entry name" value="HEPARAN SULFATE SULFOTRANSFERASE"/>
    <property type="match status" value="1"/>
</dbReference>
<sequence length="295" mass="34526">MFLNQPNLLLAGAPKCGTTSVYDWLIAHPEVGGGVEKELFYLMDSHDWKFNPRANISQHGEETYHAFFKQSAKHIVDGTTLNLYQESAINYAGKYQTKGVFFVREPAARVYSTFRYFRDTRTMIDSSISFEQFLGMLEQGQQFNKNNQISQCIEQSNYVDYLTKWQSAIGQKNMKIFVFEDFIRNPEAGMRRLCDWLEIDADFYKDFDFNKANESIVIRNRKLNKLKELFAPFVRSKGFKDWLRPLYYRLNQAPSNLSEKQQDKAIIEQLKQQFDGKNRQLAQVFGLDLSAWSKK</sequence>
<keyword evidence="5" id="KW-1185">Reference proteome</keyword>
<dbReference type="Gene3D" id="3.40.50.300">
    <property type="entry name" value="P-loop containing nucleotide triphosphate hydrolases"/>
    <property type="match status" value="1"/>
</dbReference>
<dbReference type="Pfam" id="PF00685">
    <property type="entry name" value="Sulfotransfer_1"/>
    <property type="match status" value="1"/>
</dbReference>
<gene>
    <name evidence="4" type="ORF">DBZ36_19400</name>
</gene>
<evidence type="ECO:0000313" key="5">
    <source>
        <dbReference type="Proteomes" id="UP000286482"/>
    </source>
</evidence>
<dbReference type="GO" id="GO:0008146">
    <property type="term" value="F:sulfotransferase activity"/>
    <property type="evidence" value="ECO:0007669"/>
    <property type="project" value="InterPro"/>
</dbReference>
<organism evidence="4 5">
    <name type="scientific">Alginatibacterium sediminis</name>
    <dbReference type="NCBI Taxonomy" id="2164068"/>
    <lineage>
        <taxon>Bacteria</taxon>
        <taxon>Pseudomonadati</taxon>
        <taxon>Pseudomonadota</taxon>
        <taxon>Gammaproteobacteria</taxon>
        <taxon>Alteromonadales</taxon>
        <taxon>Alteromonadaceae</taxon>
        <taxon>Alginatibacterium</taxon>
    </lineage>
</organism>
<dbReference type="AlphaFoldDB" id="A0A420E682"/>
<accession>A0A420E682</accession>
<dbReference type="InterPro" id="IPR027417">
    <property type="entry name" value="P-loop_NTPase"/>
</dbReference>
<dbReference type="InterPro" id="IPR000863">
    <property type="entry name" value="Sulfotransferase_dom"/>
</dbReference>
<name>A0A420E682_9ALTE</name>
<reference evidence="4 5" key="1">
    <citation type="submission" date="2018-09" db="EMBL/GenBank/DDBJ databases">
        <authorList>
            <person name="Wang Z."/>
        </authorList>
    </citation>
    <scope>NUCLEOTIDE SEQUENCE [LARGE SCALE GENOMIC DNA]</scope>
    <source>
        <strain evidence="4 5">ALS 81</strain>
    </source>
</reference>
<keyword evidence="2" id="KW-0325">Glycoprotein</keyword>
<dbReference type="PANTHER" id="PTHR10605:SF56">
    <property type="entry name" value="BIFUNCTIONAL HEPARAN SULFATE N-DEACETYLASE_N-SULFOTRANSFERASE"/>
    <property type="match status" value="1"/>
</dbReference>
<evidence type="ECO:0000313" key="4">
    <source>
        <dbReference type="EMBL" id="RKF13226.1"/>
    </source>
</evidence>